<name>A0A916K3N4_9BACL</name>
<proteinExistence type="predicted"/>
<gene>
    <name evidence="2" type="ORF">PAESOLCIP111_03459</name>
</gene>
<dbReference type="Proteomes" id="UP000693672">
    <property type="component" value="Unassembled WGS sequence"/>
</dbReference>
<dbReference type="AlphaFoldDB" id="A0A916K3N4"/>
<evidence type="ECO:0000256" key="1">
    <source>
        <dbReference type="SAM" id="Phobius"/>
    </source>
</evidence>
<organism evidence="2 3">
    <name type="scientific">Paenibacillus solanacearum</name>
    <dbReference type="NCBI Taxonomy" id="2048548"/>
    <lineage>
        <taxon>Bacteria</taxon>
        <taxon>Bacillati</taxon>
        <taxon>Bacillota</taxon>
        <taxon>Bacilli</taxon>
        <taxon>Bacillales</taxon>
        <taxon>Paenibacillaceae</taxon>
        <taxon>Paenibacillus</taxon>
    </lineage>
</organism>
<accession>A0A916K3N4</accession>
<dbReference type="EMBL" id="CAJVAS010000014">
    <property type="protein sequence ID" value="CAG7633236.1"/>
    <property type="molecule type" value="Genomic_DNA"/>
</dbReference>
<keyword evidence="1" id="KW-0472">Membrane</keyword>
<keyword evidence="1" id="KW-1133">Transmembrane helix</keyword>
<reference evidence="2" key="1">
    <citation type="submission" date="2021-06" db="EMBL/GenBank/DDBJ databases">
        <authorList>
            <person name="Criscuolo A."/>
        </authorList>
    </citation>
    <scope>NUCLEOTIDE SEQUENCE</scope>
    <source>
        <strain evidence="2">CIP111600</strain>
    </source>
</reference>
<comment type="caution">
    <text evidence="2">The sequence shown here is derived from an EMBL/GenBank/DDBJ whole genome shotgun (WGS) entry which is preliminary data.</text>
</comment>
<keyword evidence="3" id="KW-1185">Reference proteome</keyword>
<protein>
    <submittedName>
        <fullName evidence="2">Uncharacterized protein</fullName>
    </submittedName>
</protein>
<evidence type="ECO:0000313" key="2">
    <source>
        <dbReference type="EMBL" id="CAG7633236.1"/>
    </source>
</evidence>
<feature type="transmembrane region" description="Helical" evidence="1">
    <location>
        <begin position="35"/>
        <end position="56"/>
    </location>
</feature>
<dbReference type="RefSeq" id="WP_218093205.1">
    <property type="nucleotide sequence ID" value="NZ_CAJVAS010000014.1"/>
</dbReference>
<keyword evidence="1" id="KW-0812">Transmembrane</keyword>
<sequence>MSEDTNKQILEELRAIHRKLDAMDSPRGLSTPLKFIAVVLGITIVGPLLLIVVGLISRFVS</sequence>
<evidence type="ECO:0000313" key="3">
    <source>
        <dbReference type="Proteomes" id="UP000693672"/>
    </source>
</evidence>